<organism evidence="1">
    <name type="scientific">Lepeophtheirus salmonis</name>
    <name type="common">Salmon louse</name>
    <name type="synonym">Caligus salmonis</name>
    <dbReference type="NCBI Taxonomy" id="72036"/>
    <lineage>
        <taxon>Eukaryota</taxon>
        <taxon>Metazoa</taxon>
        <taxon>Ecdysozoa</taxon>
        <taxon>Arthropoda</taxon>
        <taxon>Crustacea</taxon>
        <taxon>Multicrustacea</taxon>
        <taxon>Hexanauplia</taxon>
        <taxon>Copepoda</taxon>
        <taxon>Siphonostomatoida</taxon>
        <taxon>Caligidae</taxon>
        <taxon>Lepeophtheirus</taxon>
    </lineage>
</organism>
<accession>A0A0K2U8B6</accession>
<name>A0A0K2U8B6_LEPSM</name>
<sequence>MQELKPRIGCQTSFTKNCNLSLEDPLYLTGRITAPFVGTTPPPKTSMNPAFKRSTDLCTKKLGRMFTLASRFSKNLILLPSTLSLANARSSLVLVIPVETLS</sequence>
<dbReference type="EMBL" id="HACA01016949">
    <property type="protein sequence ID" value="CDW34310.1"/>
    <property type="molecule type" value="Transcribed_RNA"/>
</dbReference>
<proteinExistence type="predicted"/>
<evidence type="ECO:0000313" key="1">
    <source>
        <dbReference type="EMBL" id="CDW34310.1"/>
    </source>
</evidence>
<reference evidence="1" key="1">
    <citation type="submission" date="2014-05" db="EMBL/GenBank/DDBJ databases">
        <authorList>
            <person name="Chronopoulou M."/>
        </authorList>
    </citation>
    <scope>NUCLEOTIDE SEQUENCE</scope>
    <source>
        <tissue evidence="1">Whole organism</tissue>
    </source>
</reference>
<protein>
    <submittedName>
        <fullName evidence="1">Uncharacterized protein</fullName>
    </submittedName>
</protein>
<dbReference type="AlphaFoldDB" id="A0A0K2U8B6"/>